<proteinExistence type="predicted"/>
<protein>
    <submittedName>
        <fullName evidence="1">AlwI family type II restriction endonuclease</fullName>
    </submittedName>
</protein>
<comment type="caution">
    <text evidence="1">The sequence shown here is derived from an EMBL/GenBank/DDBJ whole genome shotgun (WGS) entry which is preliminary data.</text>
</comment>
<keyword evidence="2" id="KW-1185">Reference proteome</keyword>
<dbReference type="Pfam" id="PF09491">
    <property type="entry name" value="RE_AlwI"/>
    <property type="match status" value="1"/>
</dbReference>
<dbReference type="Proteomes" id="UP000309584">
    <property type="component" value="Unassembled WGS sequence"/>
</dbReference>
<dbReference type="InterPro" id="IPR018573">
    <property type="entry name" value="Restrct_endonuc_II_AlwI"/>
</dbReference>
<gene>
    <name evidence="1" type="ORF">CQA75_04555</name>
</gene>
<name>A0ABY2TIP0_9BACT</name>
<dbReference type="Gene3D" id="3.40.91.50">
    <property type="match status" value="1"/>
</dbReference>
<keyword evidence="1" id="KW-0378">Hydrolase</keyword>
<evidence type="ECO:0000313" key="1">
    <source>
        <dbReference type="EMBL" id="TKX33976.1"/>
    </source>
</evidence>
<accession>A0ABY2TIP0</accession>
<organism evidence="1 2">
    <name type="scientific">Campylobacter taeniopygiae</name>
    <dbReference type="NCBI Taxonomy" id="2510188"/>
    <lineage>
        <taxon>Bacteria</taxon>
        <taxon>Pseudomonadati</taxon>
        <taxon>Campylobacterota</taxon>
        <taxon>Epsilonproteobacteria</taxon>
        <taxon>Campylobacterales</taxon>
        <taxon>Campylobacteraceae</taxon>
        <taxon>Campylobacter</taxon>
    </lineage>
</organism>
<sequence>MKYDYFGNTSLRVKHLLLNFETQLLLFEELFKNADKKETWENNSTLQIKYLEALQNHNLLENKNKTTHLGTKDARVKSAPLEDFGLIKRKEKLISEQGYELLELIKNQAYKIDNDFLQIDLISMFFLKMSLKFSKSENLLQKYLEVFALYNGSISKELFLFLPLINNFKNTKEFIELFDKNQILDFLIFKDYRDKLEQFLIDLENKNYDKMNYFHTAKGEQSAKDILFALKLFLEFRENKDKNIFLELLKAKKDEKFYRFKELYLSYISKEINKENKIKDLIHFCELDSLQDFGKRFFKLIFKARIMNNLKDYADLNERYLNLCGIFEFNLESISINEIFKLVLKHSKYKDILKIITHSKISKELLSEYFNDKEFKVFFKNYEINSLKELKTYTKKENLKKIHKLLKYNFTKEKIINILELFENRKNDDKIASLVTKEATIPTIFEYIIAISWCYIDDFNLEHILNAGLSLDNKFLPKSHAVGGEADFIYHYNKHSLMIEATLTQKTNQRRAEMESVSRHLGNLLLNLEQEKREKSFAIFIAPYLDKNVLNDFRSRIYCYFENETNFIKGMKILPLSIKDLKNILNSNLNYKELLPKIYEILDDKDDYGSRWYKENIIKITQKA</sequence>
<dbReference type="EMBL" id="NXLY01000007">
    <property type="protein sequence ID" value="TKX33976.1"/>
    <property type="molecule type" value="Genomic_DNA"/>
</dbReference>
<keyword evidence="1" id="KW-0255">Endonuclease</keyword>
<evidence type="ECO:0000313" key="2">
    <source>
        <dbReference type="Proteomes" id="UP000309584"/>
    </source>
</evidence>
<keyword evidence="1" id="KW-0540">Nuclease</keyword>
<dbReference type="RefSeq" id="WP_137623860.1">
    <property type="nucleotide sequence ID" value="NZ_NXLY01000007.1"/>
</dbReference>
<reference evidence="1 2" key="1">
    <citation type="submission" date="2018-05" db="EMBL/GenBank/DDBJ databases">
        <title>Novel Campyloabacter and Helicobacter Species and Strains.</title>
        <authorList>
            <person name="Mannion A.J."/>
            <person name="Shen Z."/>
            <person name="Fox J.G."/>
        </authorList>
    </citation>
    <scope>NUCLEOTIDE SEQUENCE [LARGE SCALE GENOMIC DNA]</scope>
    <source>
        <strain evidence="2">MIT10-5678</strain>
    </source>
</reference>
<dbReference type="GO" id="GO:0004519">
    <property type="term" value="F:endonuclease activity"/>
    <property type="evidence" value="ECO:0007669"/>
    <property type="project" value="UniProtKB-KW"/>
</dbReference>